<comment type="caution">
    <text evidence="2">The sequence shown here is derived from an EMBL/GenBank/DDBJ whole genome shotgun (WGS) entry which is preliminary data.</text>
</comment>
<evidence type="ECO:0000256" key="1">
    <source>
        <dbReference type="SAM" id="SignalP"/>
    </source>
</evidence>
<reference evidence="2 3" key="1">
    <citation type="submission" date="2019-03" db="EMBL/GenBank/DDBJ databases">
        <title>Genomic Encyclopedia of Type Strains, Phase IV (KMG-IV): sequencing the most valuable type-strain genomes for metagenomic binning, comparative biology and taxonomic classification.</title>
        <authorList>
            <person name="Goeker M."/>
        </authorList>
    </citation>
    <scope>NUCLEOTIDE SEQUENCE [LARGE SCALE GENOMIC DNA]</scope>
    <source>
        <strain evidence="2 3">DSM 12121</strain>
    </source>
</reference>
<dbReference type="RefSeq" id="WP_133589854.1">
    <property type="nucleotide sequence ID" value="NZ_SNVV01000005.1"/>
</dbReference>
<dbReference type="EMBL" id="SNVV01000005">
    <property type="protein sequence ID" value="TDN53333.1"/>
    <property type="molecule type" value="Genomic_DNA"/>
</dbReference>
<evidence type="ECO:0000313" key="2">
    <source>
        <dbReference type="EMBL" id="TDN53333.1"/>
    </source>
</evidence>
<sequence>MHVTALPVRHLLSLCLLTVACLPIRATATETPIAGEWISDCHPVGRDGRHGLLTRVALSPASVQARATLYADPACTRPNAEARYQGVVLEVRAEGDGRYALEHRIAAISLTLIDAGVAAQYNARPDSIGCGLGDWQTGIAREVSGRRCTAFRFAAAGTVLHERAWLGGESGKEQLHFGSLPLVWDADAADKRAEVPGPVAFRRAGAAADAP</sequence>
<name>A0A4R6E616_9RHOO</name>
<feature type="chain" id="PRO_5020403924" description="APCDD1 domain-containing protein" evidence="1">
    <location>
        <begin position="29"/>
        <end position="211"/>
    </location>
</feature>
<dbReference type="AlphaFoldDB" id="A0A4R6E616"/>
<gene>
    <name evidence="2" type="ORF">C7389_1056</name>
</gene>
<dbReference type="OrthoDB" id="8302268at2"/>
<evidence type="ECO:0000313" key="3">
    <source>
        <dbReference type="Proteomes" id="UP000295129"/>
    </source>
</evidence>
<dbReference type="Proteomes" id="UP000295129">
    <property type="component" value="Unassembled WGS sequence"/>
</dbReference>
<protein>
    <recommendedName>
        <fullName evidence="4">APCDD1 domain-containing protein</fullName>
    </recommendedName>
</protein>
<organism evidence="2 3">
    <name type="scientific">Azoarcus indigens</name>
    <dbReference type="NCBI Taxonomy" id="29545"/>
    <lineage>
        <taxon>Bacteria</taxon>
        <taxon>Pseudomonadati</taxon>
        <taxon>Pseudomonadota</taxon>
        <taxon>Betaproteobacteria</taxon>
        <taxon>Rhodocyclales</taxon>
        <taxon>Zoogloeaceae</taxon>
        <taxon>Azoarcus</taxon>
    </lineage>
</organism>
<accession>A0A4R6E616</accession>
<feature type="signal peptide" evidence="1">
    <location>
        <begin position="1"/>
        <end position="28"/>
    </location>
</feature>
<evidence type="ECO:0008006" key="4">
    <source>
        <dbReference type="Google" id="ProtNLM"/>
    </source>
</evidence>
<keyword evidence="3" id="KW-1185">Reference proteome</keyword>
<keyword evidence="1" id="KW-0732">Signal</keyword>
<proteinExistence type="predicted"/>